<accession>A0A139WQL8</accession>
<feature type="transmembrane region" description="Helical" evidence="1">
    <location>
        <begin position="96"/>
        <end position="115"/>
    </location>
</feature>
<dbReference type="OrthoDB" id="495095at2"/>
<organism evidence="2 3">
    <name type="scientific">Scytonema hofmannii PCC 7110</name>
    <dbReference type="NCBI Taxonomy" id="128403"/>
    <lineage>
        <taxon>Bacteria</taxon>
        <taxon>Bacillati</taxon>
        <taxon>Cyanobacteriota</taxon>
        <taxon>Cyanophyceae</taxon>
        <taxon>Nostocales</taxon>
        <taxon>Scytonemataceae</taxon>
        <taxon>Scytonema</taxon>
    </lineage>
</organism>
<evidence type="ECO:0000256" key="1">
    <source>
        <dbReference type="SAM" id="Phobius"/>
    </source>
</evidence>
<dbReference type="RefSeq" id="WP_017741176.1">
    <property type="nucleotide sequence ID" value="NZ_KQ976355.1"/>
</dbReference>
<dbReference type="Proteomes" id="UP000076925">
    <property type="component" value="Unassembled WGS sequence"/>
</dbReference>
<evidence type="ECO:0000313" key="2">
    <source>
        <dbReference type="EMBL" id="KYC34725.1"/>
    </source>
</evidence>
<feature type="transmembrane region" description="Helical" evidence="1">
    <location>
        <begin position="63"/>
        <end position="84"/>
    </location>
</feature>
<proteinExistence type="predicted"/>
<keyword evidence="1" id="KW-0812">Transmembrane</keyword>
<keyword evidence="1" id="KW-1133">Transmembrane helix</keyword>
<comment type="caution">
    <text evidence="2">The sequence shown here is derived from an EMBL/GenBank/DDBJ whole genome shotgun (WGS) entry which is preliminary data.</text>
</comment>
<dbReference type="STRING" id="128403.WA1_49225"/>
<keyword evidence="3" id="KW-1185">Reference proteome</keyword>
<sequence length="205" mass="22248">MRTHYEPGYDRDPVSTYEQEYGYPVASKRGKSIKEKGSIAMLMVSAAGLLIVDISIHNLFMSSLMFLTAITVALPKETNALLFNFEKVQKRMSTKLLGSLVGILATIFVLSFATAPAEAQFMNQAQTWLTTAIPGLNAEVTALFFNVLRALFLMYLGVSLIRIVNAARQDEDWQQLARTPLILVVTVVVGDLIAGMVTGGGGVGG</sequence>
<name>A0A139WQL8_9CYAN</name>
<dbReference type="EMBL" id="ANNX02000064">
    <property type="protein sequence ID" value="KYC34725.1"/>
    <property type="molecule type" value="Genomic_DNA"/>
</dbReference>
<gene>
    <name evidence="2" type="ORF">WA1_49225</name>
</gene>
<evidence type="ECO:0000313" key="3">
    <source>
        <dbReference type="Proteomes" id="UP000076925"/>
    </source>
</evidence>
<keyword evidence="1" id="KW-0472">Membrane</keyword>
<dbReference type="AlphaFoldDB" id="A0A139WQL8"/>
<feature type="transmembrane region" description="Helical" evidence="1">
    <location>
        <begin position="176"/>
        <end position="197"/>
    </location>
</feature>
<feature type="transmembrane region" description="Helical" evidence="1">
    <location>
        <begin position="143"/>
        <end position="164"/>
    </location>
</feature>
<feature type="transmembrane region" description="Helical" evidence="1">
    <location>
        <begin position="38"/>
        <end position="57"/>
    </location>
</feature>
<reference evidence="2 3" key="1">
    <citation type="journal article" date="2013" name="Genome Biol. Evol.">
        <title>Genomes of Stigonematalean cyanobacteria (subsection V) and the evolution of oxygenic photosynthesis from prokaryotes to plastids.</title>
        <authorList>
            <person name="Dagan T."/>
            <person name="Roettger M."/>
            <person name="Stucken K."/>
            <person name="Landan G."/>
            <person name="Koch R."/>
            <person name="Major P."/>
            <person name="Gould S.B."/>
            <person name="Goremykin V.V."/>
            <person name="Rippka R."/>
            <person name="Tandeau de Marsac N."/>
            <person name="Gugger M."/>
            <person name="Lockhart P.J."/>
            <person name="Allen J.F."/>
            <person name="Brune I."/>
            <person name="Maus I."/>
            <person name="Puhler A."/>
            <person name="Martin W.F."/>
        </authorList>
    </citation>
    <scope>NUCLEOTIDE SEQUENCE [LARGE SCALE GENOMIC DNA]</scope>
    <source>
        <strain evidence="2 3">PCC 7110</strain>
    </source>
</reference>
<protein>
    <submittedName>
        <fullName evidence="2">Uncharacterized protein</fullName>
    </submittedName>
</protein>